<comment type="caution">
    <text evidence="2">The sequence shown here is derived from an EMBL/GenBank/DDBJ whole genome shotgun (WGS) entry which is preliminary data.</text>
</comment>
<name>A0A426XWM4_ENSVE</name>
<gene>
    <name evidence="2" type="ORF">B296_00046371</name>
</gene>
<dbReference type="AlphaFoldDB" id="A0A426XWM4"/>
<evidence type="ECO:0000313" key="2">
    <source>
        <dbReference type="EMBL" id="RRT43947.1"/>
    </source>
</evidence>
<feature type="region of interest" description="Disordered" evidence="1">
    <location>
        <begin position="83"/>
        <end position="110"/>
    </location>
</feature>
<protein>
    <recommendedName>
        <fullName evidence="4">DUF834 domain-containing protein</fullName>
    </recommendedName>
</protein>
<organism evidence="2 3">
    <name type="scientific">Ensete ventricosum</name>
    <name type="common">Abyssinian banana</name>
    <name type="synonym">Musa ensete</name>
    <dbReference type="NCBI Taxonomy" id="4639"/>
    <lineage>
        <taxon>Eukaryota</taxon>
        <taxon>Viridiplantae</taxon>
        <taxon>Streptophyta</taxon>
        <taxon>Embryophyta</taxon>
        <taxon>Tracheophyta</taxon>
        <taxon>Spermatophyta</taxon>
        <taxon>Magnoliopsida</taxon>
        <taxon>Liliopsida</taxon>
        <taxon>Zingiberales</taxon>
        <taxon>Musaceae</taxon>
        <taxon>Ensete</taxon>
    </lineage>
</organism>
<dbReference type="Proteomes" id="UP000287651">
    <property type="component" value="Unassembled WGS sequence"/>
</dbReference>
<accession>A0A426XWM4</accession>
<evidence type="ECO:0008006" key="4">
    <source>
        <dbReference type="Google" id="ProtNLM"/>
    </source>
</evidence>
<evidence type="ECO:0000313" key="3">
    <source>
        <dbReference type="Proteomes" id="UP000287651"/>
    </source>
</evidence>
<evidence type="ECO:0000256" key="1">
    <source>
        <dbReference type="SAM" id="MobiDB-lite"/>
    </source>
</evidence>
<dbReference type="EMBL" id="AMZH03016805">
    <property type="protein sequence ID" value="RRT43947.1"/>
    <property type="molecule type" value="Genomic_DNA"/>
</dbReference>
<sequence>MTVADRGRRGQWKVGEVAVEEGATTTKEGVVGGVATSSRRLETTMLGRGYGKEGMVGNDEGGFGRKVRAAGSNSEIGATLAEEEEMKRRRKQGVRRAVAAADVGDDKGNG</sequence>
<reference evidence="2 3" key="1">
    <citation type="journal article" date="2014" name="Agronomy (Basel)">
        <title>A Draft Genome Sequence for Ensete ventricosum, the Drought-Tolerant Tree Against Hunger.</title>
        <authorList>
            <person name="Harrison J."/>
            <person name="Moore K.A."/>
            <person name="Paszkiewicz K."/>
            <person name="Jones T."/>
            <person name="Grant M."/>
            <person name="Ambacheew D."/>
            <person name="Muzemil S."/>
            <person name="Studholme D.J."/>
        </authorList>
    </citation>
    <scope>NUCLEOTIDE SEQUENCE [LARGE SCALE GENOMIC DNA]</scope>
</reference>
<proteinExistence type="predicted"/>